<protein>
    <submittedName>
        <fullName evidence="1">Uncharacterized protein</fullName>
    </submittedName>
</protein>
<reference evidence="1 2" key="1">
    <citation type="journal article" date="2006" name="Science">
        <title>The genome of black cottonwood, Populus trichocarpa (Torr. &amp; Gray).</title>
        <authorList>
            <person name="Tuskan G.A."/>
            <person name="Difazio S."/>
            <person name="Jansson S."/>
            <person name="Bohlmann J."/>
            <person name="Grigoriev I."/>
            <person name="Hellsten U."/>
            <person name="Putnam N."/>
            <person name="Ralph S."/>
            <person name="Rombauts S."/>
            <person name="Salamov A."/>
            <person name="Schein J."/>
            <person name="Sterck L."/>
            <person name="Aerts A."/>
            <person name="Bhalerao R.R."/>
            <person name="Bhalerao R.P."/>
            <person name="Blaudez D."/>
            <person name="Boerjan W."/>
            <person name="Brun A."/>
            <person name="Brunner A."/>
            <person name="Busov V."/>
            <person name="Campbell M."/>
            <person name="Carlson J."/>
            <person name="Chalot M."/>
            <person name="Chapman J."/>
            <person name="Chen G.L."/>
            <person name="Cooper D."/>
            <person name="Coutinho P.M."/>
            <person name="Couturier J."/>
            <person name="Covert S."/>
            <person name="Cronk Q."/>
            <person name="Cunningham R."/>
            <person name="Davis J."/>
            <person name="Degroeve S."/>
            <person name="Dejardin A."/>
            <person name="Depamphilis C."/>
            <person name="Detter J."/>
            <person name="Dirks B."/>
            <person name="Dubchak I."/>
            <person name="Duplessis S."/>
            <person name="Ehlting J."/>
            <person name="Ellis B."/>
            <person name="Gendler K."/>
            <person name="Goodstein D."/>
            <person name="Gribskov M."/>
            <person name="Grimwood J."/>
            <person name="Groover A."/>
            <person name="Gunter L."/>
            <person name="Hamberger B."/>
            <person name="Heinze B."/>
            <person name="Helariutta Y."/>
            <person name="Henrissat B."/>
            <person name="Holligan D."/>
            <person name="Holt R."/>
            <person name="Huang W."/>
            <person name="Islam-Faridi N."/>
            <person name="Jones S."/>
            <person name="Jones-Rhoades M."/>
            <person name="Jorgensen R."/>
            <person name="Joshi C."/>
            <person name="Kangasjarvi J."/>
            <person name="Karlsson J."/>
            <person name="Kelleher C."/>
            <person name="Kirkpatrick R."/>
            <person name="Kirst M."/>
            <person name="Kohler A."/>
            <person name="Kalluri U."/>
            <person name="Larimer F."/>
            <person name="Leebens-Mack J."/>
            <person name="Leple J.C."/>
            <person name="Locascio P."/>
            <person name="Lou Y."/>
            <person name="Lucas S."/>
            <person name="Martin F."/>
            <person name="Montanini B."/>
            <person name="Napoli C."/>
            <person name="Nelson D.R."/>
            <person name="Nelson C."/>
            <person name="Nieminen K."/>
            <person name="Nilsson O."/>
            <person name="Pereda V."/>
            <person name="Peter G."/>
            <person name="Philippe R."/>
            <person name="Pilate G."/>
            <person name="Poliakov A."/>
            <person name="Razumovskaya J."/>
            <person name="Richardson P."/>
            <person name="Rinaldi C."/>
            <person name="Ritland K."/>
            <person name="Rouze P."/>
            <person name="Ryaboy D."/>
            <person name="Schmutz J."/>
            <person name="Schrader J."/>
            <person name="Segerman B."/>
            <person name="Shin H."/>
            <person name="Siddiqui A."/>
            <person name="Sterky F."/>
            <person name="Terry A."/>
            <person name="Tsai C.J."/>
            <person name="Uberbacher E."/>
            <person name="Unneberg P."/>
            <person name="Vahala J."/>
            <person name="Wall K."/>
            <person name="Wessler S."/>
            <person name="Yang G."/>
            <person name="Yin T."/>
            <person name="Douglas C."/>
            <person name="Marra M."/>
            <person name="Sandberg G."/>
            <person name="Van de Peer Y."/>
            <person name="Rokhsar D."/>
        </authorList>
    </citation>
    <scope>NUCLEOTIDE SEQUENCE [LARGE SCALE GENOMIC DNA]</scope>
    <source>
        <strain evidence="2">cv. Nisqually</strain>
    </source>
</reference>
<comment type="caution">
    <text evidence="1">The sequence shown here is derived from an EMBL/GenBank/DDBJ whole genome shotgun (WGS) entry which is preliminary data.</text>
</comment>
<dbReference type="EMBL" id="CM009294">
    <property type="protein sequence ID" value="KAI9394387.1"/>
    <property type="molecule type" value="Genomic_DNA"/>
</dbReference>
<evidence type="ECO:0000313" key="2">
    <source>
        <dbReference type="Proteomes" id="UP000006729"/>
    </source>
</evidence>
<evidence type="ECO:0000313" key="1">
    <source>
        <dbReference type="EMBL" id="KAI9394387.1"/>
    </source>
</evidence>
<keyword evidence="2" id="KW-1185">Reference proteome</keyword>
<name>A0ACC0SYN9_POPTR</name>
<dbReference type="Proteomes" id="UP000006729">
    <property type="component" value="Chromosome 5"/>
</dbReference>
<gene>
    <name evidence="1" type="ORF">POPTR_005G084651v4</name>
</gene>
<accession>A0ACC0SYN9</accession>
<organism evidence="1 2">
    <name type="scientific">Populus trichocarpa</name>
    <name type="common">Western balsam poplar</name>
    <name type="synonym">Populus balsamifera subsp. trichocarpa</name>
    <dbReference type="NCBI Taxonomy" id="3694"/>
    <lineage>
        <taxon>Eukaryota</taxon>
        <taxon>Viridiplantae</taxon>
        <taxon>Streptophyta</taxon>
        <taxon>Embryophyta</taxon>
        <taxon>Tracheophyta</taxon>
        <taxon>Spermatophyta</taxon>
        <taxon>Magnoliopsida</taxon>
        <taxon>eudicotyledons</taxon>
        <taxon>Gunneridae</taxon>
        <taxon>Pentapetalae</taxon>
        <taxon>rosids</taxon>
        <taxon>fabids</taxon>
        <taxon>Malpighiales</taxon>
        <taxon>Salicaceae</taxon>
        <taxon>Saliceae</taxon>
        <taxon>Populus</taxon>
    </lineage>
</organism>
<proteinExistence type="predicted"/>
<sequence>MLCGLCLGATSLGWVSFLSGLAALGGLLLFMSFSFFSWLSVFSLFGWLGLLGVFFSLEPSPEPFHGRLLSHSNKSLDRWMLSCLFFSDGVMKMHMDVMIIFLPEKTLTMFRYFFYIKE</sequence>